<dbReference type="STRING" id="2162.BRM9_1670"/>
<reference evidence="3 4" key="1">
    <citation type="submission" date="2013-12" db="EMBL/GenBank/DDBJ databases">
        <title>The complete genome sequence of Methanobacterium sp. BRM9.</title>
        <authorList>
            <consortium name="Pastoral Greenhouse Gas Research Consortium"/>
            <person name="Kelly W.J."/>
            <person name="Leahy S.C."/>
            <person name="Perry R."/>
            <person name="Li D."/>
            <person name="Altermann E."/>
            <person name="Lambie S.C."/>
            <person name="Attwood G.T."/>
        </authorList>
    </citation>
    <scope>NUCLEOTIDE SEQUENCE [LARGE SCALE GENOMIC DNA]</scope>
    <source>
        <strain evidence="3 4">BRM9</strain>
    </source>
</reference>
<feature type="region of interest" description="Disordered" evidence="1">
    <location>
        <begin position="372"/>
        <end position="425"/>
    </location>
</feature>
<dbReference type="AlphaFoldDB" id="A0A089ZEN1"/>
<protein>
    <submittedName>
        <fullName evidence="3">Phage-related protein</fullName>
    </submittedName>
</protein>
<dbReference type="RefSeq" id="WP_048085436.1">
    <property type="nucleotide sequence ID" value="NZ_CP006933.1"/>
</dbReference>
<name>A0A089ZEN1_METFO</name>
<dbReference type="InterPro" id="IPR027924">
    <property type="entry name" value="XkdF"/>
</dbReference>
<dbReference type="GeneID" id="24792835"/>
<evidence type="ECO:0000313" key="3">
    <source>
        <dbReference type="EMBL" id="AIS32482.1"/>
    </source>
</evidence>
<dbReference type="Proteomes" id="UP000029661">
    <property type="component" value="Chromosome"/>
</dbReference>
<dbReference type="Pfam" id="PF14550">
    <property type="entry name" value="Peptidase_S78_2"/>
    <property type="match status" value="1"/>
</dbReference>
<gene>
    <name evidence="3" type="ORF">BRM9_1670</name>
</gene>
<sequence length="425" mass="46695">MGIFSSKARATAPGSIKNLEDQLRGAINDTFRSDPNTKYDISTYPIDIIPDKPIKSGSLIIEDYSSSKNYSVPFSTDENGNYTLGEKKEVNKIMNYEAVKSSVLAVEKAKDHVMFTGTALIPGEPDCDATNGEELLTAEKVAKIAHSFMDYRIVDKEHEFLVTKKNMGDPVESYLLDAPKVMKNIKGEEREYPEGTWVVKSKITDPEMMKAALKGEIAYSVSVLSEEDADKVMASMKNRVLIKDIKNPVGFTLSLTKNPCVDNSCSVKSAMKAGRAISKENKSVLEKARDIINSLINQADSGRNGGDNVSEKKEKDEKKEYVEKSDVEDMVKKAVKEAMNDEKEESASKSVPTECSNCKVAVKSTDKYCSSCGTKISTKEKNEEDEEETPGGASKSLKPNGGDKPTPAVKSFEEELGRDLYGCKS</sequence>
<evidence type="ECO:0000256" key="1">
    <source>
        <dbReference type="SAM" id="MobiDB-lite"/>
    </source>
</evidence>
<dbReference type="KEGG" id="mfc:BRM9_1670"/>
<feature type="compositionally biased region" description="Basic and acidic residues" evidence="1">
    <location>
        <begin position="309"/>
        <end position="325"/>
    </location>
</feature>
<accession>A0A089ZEN1</accession>
<evidence type="ECO:0000259" key="2">
    <source>
        <dbReference type="Pfam" id="PF14550"/>
    </source>
</evidence>
<dbReference type="EMBL" id="CP006933">
    <property type="protein sequence ID" value="AIS32482.1"/>
    <property type="molecule type" value="Genomic_DNA"/>
</dbReference>
<evidence type="ECO:0000313" key="4">
    <source>
        <dbReference type="Proteomes" id="UP000029661"/>
    </source>
</evidence>
<proteinExistence type="predicted"/>
<dbReference type="OrthoDB" id="78454at2157"/>
<feature type="region of interest" description="Disordered" evidence="1">
    <location>
        <begin position="296"/>
        <end position="325"/>
    </location>
</feature>
<organism evidence="3 4">
    <name type="scientific">Methanobacterium formicicum</name>
    <dbReference type="NCBI Taxonomy" id="2162"/>
    <lineage>
        <taxon>Archaea</taxon>
        <taxon>Methanobacteriati</taxon>
        <taxon>Methanobacteriota</taxon>
        <taxon>Methanomada group</taxon>
        <taxon>Methanobacteria</taxon>
        <taxon>Methanobacteriales</taxon>
        <taxon>Methanobacteriaceae</taxon>
        <taxon>Methanobacterium</taxon>
    </lineage>
</organism>
<feature type="domain" description="Phage-like element PBSX protein XkdF" evidence="2">
    <location>
        <begin position="107"/>
        <end position="223"/>
    </location>
</feature>